<dbReference type="AlphaFoldDB" id="A0A017HU82"/>
<evidence type="ECO:0000256" key="1">
    <source>
        <dbReference type="ARBA" id="ARBA00006817"/>
    </source>
</evidence>
<reference evidence="3 4" key="1">
    <citation type="submission" date="2013-02" db="EMBL/GenBank/DDBJ databases">
        <authorList>
            <person name="Fiebig A."/>
            <person name="Goeker M."/>
            <person name="Klenk H.-P.P."/>
        </authorList>
    </citation>
    <scope>NUCLEOTIDE SEQUENCE [LARGE SCALE GENOMIC DNA]</scope>
    <source>
        <strain evidence="3 4">DSM 19309</strain>
    </source>
</reference>
<dbReference type="SUPFAM" id="SSF55961">
    <property type="entry name" value="Bet v1-like"/>
    <property type="match status" value="1"/>
</dbReference>
<organism evidence="3 4">
    <name type="scientific">Rubellimicrobium mesophilum DSM 19309</name>
    <dbReference type="NCBI Taxonomy" id="442562"/>
    <lineage>
        <taxon>Bacteria</taxon>
        <taxon>Pseudomonadati</taxon>
        <taxon>Pseudomonadota</taxon>
        <taxon>Alphaproteobacteria</taxon>
        <taxon>Rhodobacterales</taxon>
        <taxon>Roseobacteraceae</taxon>
        <taxon>Rubellimicrobium</taxon>
    </lineage>
</organism>
<protein>
    <submittedName>
        <fullName evidence="3">Putative glutathione S-transferase-related protein transmembrane protein</fullName>
        <ecNumber evidence="3">2.5.1.18</ecNumber>
    </submittedName>
</protein>
<dbReference type="EMBL" id="AOSK01000020">
    <property type="protein sequence ID" value="EYD77941.1"/>
    <property type="molecule type" value="Genomic_DNA"/>
</dbReference>
<dbReference type="HOGENOM" id="CLU_108923_6_1_5"/>
<feature type="domain" description="Activator of Hsp90 ATPase homologue 1/2-like C-terminal" evidence="2">
    <location>
        <begin position="20"/>
        <end position="157"/>
    </location>
</feature>
<dbReference type="PATRIC" id="fig|442562.3.peg.472"/>
<dbReference type="InterPro" id="IPR023393">
    <property type="entry name" value="START-like_dom_sf"/>
</dbReference>
<keyword evidence="3" id="KW-0808">Transferase</keyword>
<comment type="similarity">
    <text evidence="1">Belongs to the AHA1 family.</text>
</comment>
<dbReference type="STRING" id="442562.Rumeso_00473"/>
<evidence type="ECO:0000313" key="3">
    <source>
        <dbReference type="EMBL" id="EYD77941.1"/>
    </source>
</evidence>
<accession>A0A017HU82</accession>
<dbReference type="Gene3D" id="3.30.530.20">
    <property type="match status" value="1"/>
</dbReference>
<gene>
    <name evidence="3" type="ORF">Rumeso_00473</name>
</gene>
<dbReference type="RefSeq" id="WP_037283504.1">
    <property type="nucleotide sequence ID" value="NZ_KK088621.1"/>
</dbReference>
<comment type="caution">
    <text evidence="3">The sequence shown here is derived from an EMBL/GenBank/DDBJ whole genome shotgun (WGS) entry which is preliminary data.</text>
</comment>
<keyword evidence="3" id="KW-0472">Membrane</keyword>
<dbReference type="OrthoDB" id="9805228at2"/>
<name>A0A017HU82_9RHOB</name>
<sequence length="162" mass="18155">MPLTVERTSPTTLRITRRFKASPERVFAAHVEPALIQRWCYGFEGWRMPVCINDARPGGELRWEWANDEGAGFHVTGTYEAVEPPRDGRPGRIVHVERMHMPDPTPDNHIETTFAPDGDGTLLTLVMRMDSPEAMEAMIATGMTDGMETTYARIDELEPAAA</sequence>
<evidence type="ECO:0000313" key="4">
    <source>
        <dbReference type="Proteomes" id="UP000019666"/>
    </source>
</evidence>
<dbReference type="Pfam" id="PF08327">
    <property type="entry name" value="AHSA1"/>
    <property type="match status" value="1"/>
</dbReference>
<keyword evidence="4" id="KW-1185">Reference proteome</keyword>
<proteinExistence type="inferred from homology"/>
<dbReference type="GO" id="GO:0004364">
    <property type="term" value="F:glutathione transferase activity"/>
    <property type="evidence" value="ECO:0007669"/>
    <property type="project" value="UniProtKB-EC"/>
</dbReference>
<dbReference type="Proteomes" id="UP000019666">
    <property type="component" value="Unassembled WGS sequence"/>
</dbReference>
<evidence type="ECO:0000259" key="2">
    <source>
        <dbReference type="Pfam" id="PF08327"/>
    </source>
</evidence>
<dbReference type="InterPro" id="IPR013538">
    <property type="entry name" value="ASHA1/2-like_C"/>
</dbReference>
<keyword evidence="3" id="KW-0812">Transmembrane</keyword>
<dbReference type="EC" id="2.5.1.18" evidence="3"/>